<keyword evidence="3" id="KW-1185">Reference proteome</keyword>
<proteinExistence type="predicted"/>
<feature type="region of interest" description="Disordered" evidence="1">
    <location>
        <begin position="58"/>
        <end position="77"/>
    </location>
</feature>
<gene>
    <name evidence="2" type="ORF">DFH07DRAFT_776615</name>
</gene>
<name>A0AAD7ILF6_9AGAR</name>
<feature type="region of interest" description="Disordered" evidence="1">
    <location>
        <begin position="1"/>
        <end position="21"/>
    </location>
</feature>
<evidence type="ECO:0000256" key="1">
    <source>
        <dbReference type="SAM" id="MobiDB-lite"/>
    </source>
</evidence>
<dbReference type="AlphaFoldDB" id="A0AAD7ILF6"/>
<dbReference type="EMBL" id="JARJLG010000101">
    <property type="protein sequence ID" value="KAJ7745851.1"/>
    <property type="molecule type" value="Genomic_DNA"/>
</dbReference>
<reference evidence="2" key="1">
    <citation type="submission" date="2023-03" db="EMBL/GenBank/DDBJ databases">
        <title>Massive genome expansion in bonnet fungi (Mycena s.s.) driven by repeated elements and novel gene families across ecological guilds.</title>
        <authorList>
            <consortium name="Lawrence Berkeley National Laboratory"/>
            <person name="Harder C.B."/>
            <person name="Miyauchi S."/>
            <person name="Viragh M."/>
            <person name="Kuo A."/>
            <person name="Thoen E."/>
            <person name="Andreopoulos B."/>
            <person name="Lu D."/>
            <person name="Skrede I."/>
            <person name="Drula E."/>
            <person name="Henrissat B."/>
            <person name="Morin E."/>
            <person name="Kohler A."/>
            <person name="Barry K."/>
            <person name="LaButti K."/>
            <person name="Morin E."/>
            <person name="Salamov A."/>
            <person name="Lipzen A."/>
            <person name="Mereny Z."/>
            <person name="Hegedus B."/>
            <person name="Baldrian P."/>
            <person name="Stursova M."/>
            <person name="Weitz H."/>
            <person name="Taylor A."/>
            <person name="Grigoriev I.V."/>
            <person name="Nagy L.G."/>
            <person name="Martin F."/>
            <person name="Kauserud H."/>
        </authorList>
    </citation>
    <scope>NUCLEOTIDE SEQUENCE</scope>
    <source>
        <strain evidence="2">CBHHK188m</strain>
    </source>
</reference>
<sequence>MPAQSKVQQPPATNAGPPPVYKPVRKYKGDEINIDLLVCNDSGVNYWAGMVGTGDFGETVARQEPDDPPPSARAGVTGRRVEEKLVMALIGPRTVGQRVDTSLASLTTRIAQFSFFQAATHMHGHDGITGMTSLGTNPVHPNTSNHLGVHVTKSVIIWVGEDDNENSDNCLRRIVQWASKFIRELIAAAQQLSCRDRLHSISNSRTKHSALVLTSISGVGAELPSLRQRSTGPKPFRVENDLRMN</sequence>
<comment type="caution">
    <text evidence="2">The sequence shown here is derived from an EMBL/GenBank/DDBJ whole genome shotgun (WGS) entry which is preliminary data.</text>
</comment>
<feature type="region of interest" description="Disordered" evidence="1">
    <location>
        <begin position="224"/>
        <end position="245"/>
    </location>
</feature>
<feature type="compositionally biased region" description="Basic and acidic residues" evidence="1">
    <location>
        <begin position="236"/>
        <end position="245"/>
    </location>
</feature>
<protein>
    <submittedName>
        <fullName evidence="2">Uncharacterized protein</fullName>
    </submittedName>
</protein>
<evidence type="ECO:0000313" key="3">
    <source>
        <dbReference type="Proteomes" id="UP001215280"/>
    </source>
</evidence>
<feature type="compositionally biased region" description="Polar residues" evidence="1">
    <location>
        <begin position="1"/>
        <end position="12"/>
    </location>
</feature>
<evidence type="ECO:0000313" key="2">
    <source>
        <dbReference type="EMBL" id="KAJ7745851.1"/>
    </source>
</evidence>
<organism evidence="2 3">
    <name type="scientific">Mycena maculata</name>
    <dbReference type="NCBI Taxonomy" id="230809"/>
    <lineage>
        <taxon>Eukaryota</taxon>
        <taxon>Fungi</taxon>
        <taxon>Dikarya</taxon>
        <taxon>Basidiomycota</taxon>
        <taxon>Agaricomycotina</taxon>
        <taxon>Agaricomycetes</taxon>
        <taxon>Agaricomycetidae</taxon>
        <taxon>Agaricales</taxon>
        <taxon>Marasmiineae</taxon>
        <taxon>Mycenaceae</taxon>
        <taxon>Mycena</taxon>
    </lineage>
</organism>
<dbReference type="Proteomes" id="UP001215280">
    <property type="component" value="Unassembled WGS sequence"/>
</dbReference>
<accession>A0AAD7ILF6</accession>